<evidence type="ECO:0008006" key="3">
    <source>
        <dbReference type="Google" id="ProtNLM"/>
    </source>
</evidence>
<protein>
    <recommendedName>
        <fullName evidence="3">AAA domain-containing protein</fullName>
    </recommendedName>
</protein>
<proteinExistence type="predicted"/>
<dbReference type="EMBL" id="JBHLWN010000065">
    <property type="protein sequence ID" value="MFC0213870.1"/>
    <property type="molecule type" value="Genomic_DNA"/>
</dbReference>
<dbReference type="InterPro" id="IPR027417">
    <property type="entry name" value="P-loop_NTPase"/>
</dbReference>
<accession>A0ABV6DMJ3</accession>
<dbReference type="Gene3D" id="3.40.50.300">
    <property type="entry name" value="P-loop containing nucleotide triphosphate hydrolases"/>
    <property type="match status" value="1"/>
</dbReference>
<sequence length="283" mass="31644">MGRNVVFWSPVPGQTGNTTNLIAAAALLGLEYSSRILLFGHLQSRRLPIEQAFLKRSLGEEELASASDSGIDALMRLAQNRKLSPEMIRDYTLPLLKDRLDLLPGSNKADKAFILGVKDVLDPLLESANRYYDLTLIDGGSGAGSGWTQALLHKADLVVISLNQNRFVLERFFQYREDLLEDKKQLLVLGQYDRRSGHTARNIARKHKASVPIYPIPHQAGFMDASQESRAIDFLFRNRSVPRDHEHHFFMQCVRSLALAIMEQAGLNKPFFGGKGCSGCSVY</sequence>
<keyword evidence="2" id="KW-1185">Reference proteome</keyword>
<comment type="caution">
    <text evidence="1">The sequence shown here is derived from an EMBL/GenBank/DDBJ whole genome shotgun (WGS) entry which is preliminary data.</text>
</comment>
<reference evidence="1 2" key="1">
    <citation type="submission" date="2024-09" db="EMBL/GenBank/DDBJ databases">
        <authorList>
            <person name="Sun Q."/>
            <person name="Mori K."/>
        </authorList>
    </citation>
    <scope>NUCLEOTIDE SEQUENCE [LARGE SCALE GENOMIC DNA]</scope>
    <source>
        <strain evidence="1 2">CCM 7759</strain>
    </source>
</reference>
<organism evidence="1 2">
    <name type="scientific">Paenibacillus chartarius</name>
    <dbReference type="NCBI Taxonomy" id="747481"/>
    <lineage>
        <taxon>Bacteria</taxon>
        <taxon>Bacillati</taxon>
        <taxon>Bacillota</taxon>
        <taxon>Bacilli</taxon>
        <taxon>Bacillales</taxon>
        <taxon>Paenibacillaceae</taxon>
        <taxon>Paenibacillus</taxon>
    </lineage>
</organism>
<evidence type="ECO:0000313" key="2">
    <source>
        <dbReference type="Proteomes" id="UP001589776"/>
    </source>
</evidence>
<evidence type="ECO:0000313" key="1">
    <source>
        <dbReference type="EMBL" id="MFC0213870.1"/>
    </source>
</evidence>
<gene>
    <name evidence="1" type="ORF">ACFFK0_15675</name>
</gene>
<dbReference type="SUPFAM" id="SSF52540">
    <property type="entry name" value="P-loop containing nucleoside triphosphate hydrolases"/>
    <property type="match status" value="1"/>
</dbReference>
<name>A0ABV6DMJ3_9BACL</name>
<dbReference type="RefSeq" id="WP_377471198.1">
    <property type="nucleotide sequence ID" value="NZ_JBHLWN010000065.1"/>
</dbReference>
<dbReference type="Proteomes" id="UP001589776">
    <property type="component" value="Unassembled WGS sequence"/>
</dbReference>